<keyword evidence="2" id="KW-1185">Reference proteome</keyword>
<comment type="caution">
    <text evidence="1">The sequence shown here is derived from an EMBL/GenBank/DDBJ whole genome shotgun (WGS) entry which is preliminary data.</text>
</comment>
<name>A0ACC1NUB0_9APHY</name>
<organism evidence="1 2">
    <name type="scientific">Trametes sanguinea</name>
    <dbReference type="NCBI Taxonomy" id="158606"/>
    <lineage>
        <taxon>Eukaryota</taxon>
        <taxon>Fungi</taxon>
        <taxon>Dikarya</taxon>
        <taxon>Basidiomycota</taxon>
        <taxon>Agaricomycotina</taxon>
        <taxon>Agaricomycetes</taxon>
        <taxon>Polyporales</taxon>
        <taxon>Polyporaceae</taxon>
        <taxon>Trametes</taxon>
    </lineage>
</organism>
<accession>A0ACC1NUB0</accession>
<evidence type="ECO:0000313" key="1">
    <source>
        <dbReference type="EMBL" id="KAJ2982502.1"/>
    </source>
</evidence>
<reference evidence="1" key="1">
    <citation type="submission" date="2022-08" db="EMBL/GenBank/DDBJ databases">
        <title>Genome Sequence of Pycnoporus sanguineus.</title>
        <authorList>
            <person name="Buettner E."/>
        </authorList>
    </citation>
    <scope>NUCLEOTIDE SEQUENCE</scope>
    <source>
        <strain evidence="1">CG-C14</strain>
    </source>
</reference>
<dbReference type="EMBL" id="JANSHE010003967">
    <property type="protein sequence ID" value="KAJ2982502.1"/>
    <property type="molecule type" value="Genomic_DNA"/>
</dbReference>
<sequence length="147" mass="15486">MYLALAFFCISCAEMRGHTNRTDAKIAKMEAKLRQLESAAEGSTAGSSSLPTHPSLPPKPVGAPIIPERRHTPTSVIAPTPMASRDKSRAPPLPVLPLKPSAHLPPKPTVTPPVLSSTPSPPRTAPVRKSALSGVRIVKHKPNTSGS</sequence>
<evidence type="ECO:0000313" key="2">
    <source>
        <dbReference type="Proteomes" id="UP001144978"/>
    </source>
</evidence>
<proteinExistence type="predicted"/>
<protein>
    <submittedName>
        <fullName evidence="1">Uncharacterized protein</fullName>
    </submittedName>
</protein>
<gene>
    <name evidence="1" type="ORF">NUW54_g10746</name>
</gene>
<dbReference type="Proteomes" id="UP001144978">
    <property type="component" value="Unassembled WGS sequence"/>
</dbReference>